<sequence>MSIEAEIRALHGSGISRAKAARILRISKERLELYIEAIGLDWQKRIRGGSYVIDGVTDTLDGHSKRLGVSVGAIRWRLQRQQPIASPAANTPVTHSEAKLYADLRQAGVPAWKAAAKVGRPYATLNNACKRLFPDYEKIVSEAPRVRRSEEKHPQPIPADLEAKVRVLSATGISKAKASVELGISRERLATILEETGLEWKTPTREGSLVIDGIKGSLTSHAERLGISVGKLRSRLKKQKPLVGPDVYKPIDLAEAKRFLEHRKNGLPAWKAAEQVGRPYGSLKDACKRMLPDYEDVVVAATRIRRTPEEIEAAQEKKAA</sequence>
<proteinExistence type="predicted"/>
<dbReference type="RefSeq" id="WP_198747478.1">
    <property type="nucleotide sequence ID" value="NZ_JAEHTE010000015.1"/>
</dbReference>
<dbReference type="Proteomes" id="UP000637061">
    <property type="component" value="Unassembled WGS sequence"/>
</dbReference>
<protein>
    <submittedName>
        <fullName evidence="1">Uncharacterized protein</fullName>
    </submittedName>
</protein>
<name>A0A8I1EEC9_PSEPU</name>
<evidence type="ECO:0000313" key="1">
    <source>
        <dbReference type="EMBL" id="MBI6885075.1"/>
    </source>
</evidence>
<accession>A0A8I1EEC9</accession>
<comment type="caution">
    <text evidence="1">The sequence shown here is derived from an EMBL/GenBank/DDBJ whole genome shotgun (WGS) entry which is preliminary data.</text>
</comment>
<organism evidence="1 2">
    <name type="scientific">Pseudomonas putida</name>
    <name type="common">Arthrobacter siderocapsulatus</name>
    <dbReference type="NCBI Taxonomy" id="303"/>
    <lineage>
        <taxon>Bacteria</taxon>
        <taxon>Pseudomonadati</taxon>
        <taxon>Pseudomonadota</taxon>
        <taxon>Gammaproteobacteria</taxon>
        <taxon>Pseudomonadales</taxon>
        <taxon>Pseudomonadaceae</taxon>
        <taxon>Pseudomonas</taxon>
    </lineage>
</organism>
<reference evidence="1" key="1">
    <citation type="submission" date="2020-12" db="EMBL/GenBank/DDBJ databases">
        <title>Enhanced detection system for hospital associated transmission using whole genome sequencing surveillance.</title>
        <authorList>
            <person name="Harrison L.H."/>
            <person name="Van Tyne D."/>
            <person name="Marsh J.W."/>
            <person name="Griffith M.P."/>
            <person name="Snyder D.J."/>
            <person name="Cooper V.S."/>
            <person name="Mustapha M."/>
        </authorList>
    </citation>
    <scope>NUCLEOTIDE SEQUENCE</scope>
    <source>
        <strain evidence="1">PSB00042</strain>
    </source>
</reference>
<evidence type="ECO:0000313" key="2">
    <source>
        <dbReference type="Proteomes" id="UP000637061"/>
    </source>
</evidence>
<dbReference type="EMBL" id="JAEHTE010000015">
    <property type="protein sequence ID" value="MBI6885075.1"/>
    <property type="molecule type" value="Genomic_DNA"/>
</dbReference>
<dbReference type="AlphaFoldDB" id="A0A8I1EEC9"/>
<gene>
    <name evidence="1" type="ORF">JEU22_14265</name>
</gene>